<evidence type="ECO:0000256" key="5">
    <source>
        <dbReference type="ARBA" id="ARBA00022722"/>
    </source>
</evidence>
<gene>
    <name evidence="22" type="ORF">MGU_08457</name>
</gene>
<keyword evidence="18" id="KW-0511">Multifunctional enzyme</keyword>
<dbReference type="InterPro" id="IPR001584">
    <property type="entry name" value="Integrase_cat-core"/>
</dbReference>
<dbReference type="InterPro" id="IPR021109">
    <property type="entry name" value="Peptidase_aspartic_dom_sf"/>
</dbReference>
<dbReference type="GO" id="GO:0003677">
    <property type="term" value="F:DNA binding"/>
    <property type="evidence" value="ECO:0007669"/>
    <property type="project" value="UniProtKB-KW"/>
</dbReference>
<feature type="compositionally biased region" description="Basic and acidic residues" evidence="19">
    <location>
        <begin position="1487"/>
        <end position="1511"/>
    </location>
</feature>
<keyword evidence="23" id="KW-1185">Reference proteome</keyword>
<evidence type="ECO:0000256" key="13">
    <source>
        <dbReference type="ARBA" id="ARBA00022918"/>
    </source>
</evidence>
<dbReference type="GO" id="GO:0015074">
    <property type="term" value="P:DNA integration"/>
    <property type="evidence" value="ECO:0007669"/>
    <property type="project" value="UniProtKB-KW"/>
</dbReference>
<dbReference type="Proteomes" id="UP000031192">
    <property type="component" value="Unassembled WGS sequence"/>
</dbReference>
<dbReference type="SUPFAM" id="SSF53098">
    <property type="entry name" value="Ribonuclease H-like"/>
    <property type="match status" value="1"/>
</dbReference>
<dbReference type="Gene3D" id="3.10.10.10">
    <property type="entry name" value="HIV Type 1 Reverse Transcriptase, subunit A, domain 1"/>
    <property type="match status" value="1"/>
</dbReference>
<evidence type="ECO:0000313" key="23">
    <source>
        <dbReference type="Proteomes" id="UP000031192"/>
    </source>
</evidence>
<keyword evidence="10" id="KW-0460">Magnesium</keyword>
<dbReference type="GO" id="GO:0004190">
    <property type="term" value="F:aspartic-type endopeptidase activity"/>
    <property type="evidence" value="ECO:0007669"/>
    <property type="project" value="UniProtKB-KW"/>
</dbReference>
<dbReference type="InterPro" id="IPR041588">
    <property type="entry name" value="Integrase_H2C2"/>
</dbReference>
<keyword evidence="9" id="KW-0378">Hydrolase</keyword>
<keyword evidence="12" id="KW-0229">DNA integration</keyword>
<dbReference type="GO" id="GO:0003887">
    <property type="term" value="F:DNA-directed DNA polymerase activity"/>
    <property type="evidence" value="ECO:0007669"/>
    <property type="project" value="UniProtKB-KW"/>
</dbReference>
<keyword evidence="13" id="KW-0695">RNA-directed DNA polymerase</keyword>
<dbReference type="GO" id="GO:0003964">
    <property type="term" value="F:RNA-directed DNA polymerase activity"/>
    <property type="evidence" value="ECO:0007669"/>
    <property type="project" value="UniProtKB-KW"/>
</dbReference>
<dbReference type="GO" id="GO:0005739">
    <property type="term" value="C:mitochondrion"/>
    <property type="evidence" value="ECO:0007669"/>
    <property type="project" value="UniProtKB-SubCell"/>
</dbReference>
<evidence type="ECO:0000259" key="21">
    <source>
        <dbReference type="PROSITE" id="PS50994"/>
    </source>
</evidence>
<dbReference type="GO" id="GO:0006508">
    <property type="term" value="P:proteolysis"/>
    <property type="evidence" value="ECO:0007669"/>
    <property type="project" value="UniProtKB-KW"/>
</dbReference>
<dbReference type="PANTHER" id="PTHR37984">
    <property type="entry name" value="PROTEIN CBG26694"/>
    <property type="match status" value="1"/>
</dbReference>
<keyword evidence="8" id="KW-0255">Endonuclease</keyword>
<keyword evidence="7" id="KW-0064">Aspartyl protease</keyword>
<dbReference type="InterPro" id="IPR043128">
    <property type="entry name" value="Rev_trsase/Diguanyl_cyclase"/>
</dbReference>
<keyword evidence="2" id="KW-0645">Protease</keyword>
<feature type="domain" description="Integrase catalytic" evidence="21">
    <location>
        <begin position="833"/>
        <end position="998"/>
    </location>
</feature>
<dbReference type="EMBL" id="AZNH01000043">
    <property type="protein sequence ID" value="KID84371.1"/>
    <property type="molecule type" value="Genomic_DNA"/>
</dbReference>
<dbReference type="CDD" id="cd01647">
    <property type="entry name" value="RT_LTR"/>
    <property type="match status" value="1"/>
</dbReference>
<proteinExistence type="predicted"/>
<evidence type="ECO:0000256" key="10">
    <source>
        <dbReference type="ARBA" id="ARBA00022842"/>
    </source>
</evidence>
<dbReference type="SUPFAM" id="SSF56672">
    <property type="entry name" value="DNA/RNA polymerases"/>
    <property type="match status" value="1"/>
</dbReference>
<name>A0A0B4H3K9_METGA</name>
<dbReference type="GO" id="GO:0005634">
    <property type="term" value="C:nucleus"/>
    <property type="evidence" value="ECO:0007669"/>
    <property type="project" value="UniProtKB-ARBA"/>
</dbReference>
<dbReference type="Pfam" id="PF00078">
    <property type="entry name" value="RVT_1"/>
    <property type="match status" value="1"/>
</dbReference>
<evidence type="ECO:0000256" key="19">
    <source>
        <dbReference type="SAM" id="MobiDB-lite"/>
    </source>
</evidence>
<dbReference type="PANTHER" id="PTHR37984:SF5">
    <property type="entry name" value="PROTEIN NYNRIN-LIKE"/>
    <property type="match status" value="1"/>
</dbReference>
<keyword evidence="16" id="KW-0496">Mitochondrion</keyword>
<evidence type="ECO:0000256" key="1">
    <source>
        <dbReference type="ARBA" id="ARBA00004173"/>
    </source>
</evidence>
<dbReference type="Pfam" id="PF24626">
    <property type="entry name" value="SH3_Tf2-1"/>
    <property type="match status" value="1"/>
</dbReference>
<dbReference type="InterPro" id="IPR012337">
    <property type="entry name" value="RNaseH-like_sf"/>
</dbReference>
<keyword evidence="11" id="KW-0694">RNA-binding</keyword>
<evidence type="ECO:0000313" key="22">
    <source>
        <dbReference type="EMBL" id="KID84371.1"/>
    </source>
</evidence>
<evidence type="ECO:0000256" key="3">
    <source>
        <dbReference type="ARBA" id="ARBA00022679"/>
    </source>
</evidence>
<organism evidence="22 23">
    <name type="scientific">Metarhizium guizhouense (strain ARSEF 977)</name>
    <dbReference type="NCBI Taxonomy" id="1276136"/>
    <lineage>
        <taxon>Eukaryota</taxon>
        <taxon>Fungi</taxon>
        <taxon>Dikarya</taxon>
        <taxon>Ascomycota</taxon>
        <taxon>Pezizomycotina</taxon>
        <taxon>Sordariomycetes</taxon>
        <taxon>Hypocreomycetidae</taxon>
        <taxon>Hypocreales</taxon>
        <taxon>Clavicipitaceae</taxon>
        <taxon>Metarhizium</taxon>
    </lineage>
</organism>
<dbReference type="Pfam" id="PF17919">
    <property type="entry name" value="RT_RNaseH_2"/>
    <property type="match status" value="1"/>
</dbReference>
<feature type="compositionally biased region" description="Basic residues" evidence="19">
    <location>
        <begin position="1517"/>
        <end position="1530"/>
    </location>
</feature>
<feature type="domain" description="Reverse transcriptase" evidence="20">
    <location>
        <begin position="251"/>
        <end position="431"/>
    </location>
</feature>
<dbReference type="PROSITE" id="PS50994">
    <property type="entry name" value="INTEGRASE"/>
    <property type="match status" value="1"/>
</dbReference>
<keyword evidence="17" id="KW-0233">DNA recombination</keyword>
<dbReference type="InterPro" id="IPR041577">
    <property type="entry name" value="RT_RNaseH_2"/>
</dbReference>
<dbReference type="GO" id="GO:0003723">
    <property type="term" value="F:RNA binding"/>
    <property type="evidence" value="ECO:0007669"/>
    <property type="project" value="UniProtKB-KW"/>
</dbReference>
<dbReference type="Gene3D" id="1.10.340.70">
    <property type="match status" value="1"/>
</dbReference>
<comment type="caution">
    <text evidence="22">The sequence shown here is derived from an EMBL/GenBank/DDBJ whole genome shotgun (WGS) entry which is preliminary data.</text>
</comment>
<dbReference type="Gene3D" id="3.30.420.10">
    <property type="entry name" value="Ribonuclease H-like superfamily/Ribonuclease H"/>
    <property type="match status" value="1"/>
</dbReference>
<feature type="compositionally biased region" description="Basic and acidic residues" evidence="19">
    <location>
        <begin position="1390"/>
        <end position="1399"/>
    </location>
</feature>
<dbReference type="GO" id="GO:0006310">
    <property type="term" value="P:DNA recombination"/>
    <property type="evidence" value="ECO:0007669"/>
    <property type="project" value="UniProtKB-KW"/>
</dbReference>
<dbReference type="InterPro" id="IPR043502">
    <property type="entry name" value="DNA/RNA_pol_sf"/>
</dbReference>
<feature type="compositionally biased region" description="Basic and acidic residues" evidence="19">
    <location>
        <begin position="1410"/>
        <end position="1424"/>
    </location>
</feature>
<evidence type="ECO:0000256" key="14">
    <source>
        <dbReference type="ARBA" id="ARBA00022932"/>
    </source>
</evidence>
<dbReference type="GO" id="GO:0004519">
    <property type="term" value="F:endonuclease activity"/>
    <property type="evidence" value="ECO:0007669"/>
    <property type="project" value="UniProtKB-KW"/>
</dbReference>
<evidence type="ECO:0000256" key="6">
    <source>
        <dbReference type="ARBA" id="ARBA00022723"/>
    </source>
</evidence>
<keyword evidence="4" id="KW-0548">Nucleotidyltransferase</keyword>
<keyword evidence="5" id="KW-0540">Nuclease</keyword>
<dbReference type="Pfam" id="PF17921">
    <property type="entry name" value="Integrase_H2C2"/>
    <property type="match status" value="1"/>
</dbReference>
<dbReference type="InterPro" id="IPR036397">
    <property type="entry name" value="RNaseH_sf"/>
</dbReference>
<dbReference type="FunFam" id="3.30.420.10:FF:000032">
    <property type="entry name" value="Retrovirus-related Pol polyprotein from transposon 297-like Protein"/>
    <property type="match status" value="1"/>
</dbReference>
<protein>
    <submittedName>
        <fullName evidence="22">Pol-like protein</fullName>
    </submittedName>
</protein>
<dbReference type="Gene3D" id="3.30.70.270">
    <property type="match status" value="2"/>
</dbReference>
<evidence type="ECO:0000256" key="17">
    <source>
        <dbReference type="ARBA" id="ARBA00023172"/>
    </source>
</evidence>
<dbReference type="FunFam" id="3.30.70.270:FF:000020">
    <property type="entry name" value="Transposon Tf2-6 polyprotein-like Protein"/>
    <property type="match status" value="1"/>
</dbReference>
<reference evidence="22 23" key="1">
    <citation type="journal article" date="2014" name="Proc. Natl. Acad. Sci. U.S.A.">
        <title>Trajectory and genomic determinants of fungal-pathogen speciation and host adaptation.</title>
        <authorList>
            <person name="Hu X."/>
            <person name="Xiao G."/>
            <person name="Zheng P."/>
            <person name="Shang Y."/>
            <person name="Su Y."/>
            <person name="Zhang X."/>
            <person name="Liu X."/>
            <person name="Zhan S."/>
            <person name="St Leger R.J."/>
            <person name="Wang C."/>
        </authorList>
    </citation>
    <scope>NUCLEOTIDE SEQUENCE [LARGE SCALE GENOMIC DNA]</scope>
    <source>
        <strain evidence="22 23">ARSEF 977</strain>
    </source>
</reference>
<dbReference type="InterPro" id="IPR050951">
    <property type="entry name" value="Retrovirus_Pol_polyprotein"/>
</dbReference>
<evidence type="ECO:0000256" key="8">
    <source>
        <dbReference type="ARBA" id="ARBA00022759"/>
    </source>
</evidence>
<dbReference type="InterPro" id="IPR000477">
    <property type="entry name" value="RT_dom"/>
</dbReference>
<evidence type="ECO:0000256" key="18">
    <source>
        <dbReference type="ARBA" id="ARBA00023268"/>
    </source>
</evidence>
<feature type="region of interest" description="Disordered" evidence="19">
    <location>
        <begin position="1369"/>
        <end position="1530"/>
    </location>
</feature>
<evidence type="ECO:0000256" key="4">
    <source>
        <dbReference type="ARBA" id="ARBA00022695"/>
    </source>
</evidence>
<keyword evidence="14" id="KW-0239">DNA-directed DNA polymerase</keyword>
<keyword evidence="6" id="KW-0479">Metal-binding</keyword>
<dbReference type="InterPro" id="IPR056924">
    <property type="entry name" value="SH3_Tf2-1"/>
</dbReference>
<evidence type="ECO:0000259" key="20">
    <source>
        <dbReference type="PROSITE" id="PS50878"/>
    </source>
</evidence>
<dbReference type="GO" id="GO:0046872">
    <property type="term" value="F:metal ion binding"/>
    <property type="evidence" value="ECO:0007669"/>
    <property type="project" value="UniProtKB-KW"/>
</dbReference>
<keyword evidence="3" id="KW-0808">Transferase</keyword>
<dbReference type="Gene3D" id="2.40.70.10">
    <property type="entry name" value="Acid Proteases"/>
    <property type="match status" value="1"/>
</dbReference>
<evidence type="ECO:0000256" key="2">
    <source>
        <dbReference type="ARBA" id="ARBA00022670"/>
    </source>
</evidence>
<evidence type="ECO:0000256" key="16">
    <source>
        <dbReference type="ARBA" id="ARBA00023128"/>
    </source>
</evidence>
<evidence type="ECO:0000256" key="7">
    <source>
        <dbReference type="ARBA" id="ARBA00022750"/>
    </source>
</evidence>
<feature type="compositionally biased region" description="Polar residues" evidence="19">
    <location>
        <begin position="1439"/>
        <end position="1449"/>
    </location>
</feature>
<evidence type="ECO:0000256" key="15">
    <source>
        <dbReference type="ARBA" id="ARBA00023125"/>
    </source>
</evidence>
<evidence type="ECO:0000256" key="9">
    <source>
        <dbReference type="ARBA" id="ARBA00022801"/>
    </source>
</evidence>
<evidence type="ECO:0000256" key="12">
    <source>
        <dbReference type="ARBA" id="ARBA00022908"/>
    </source>
</evidence>
<comment type="subcellular location">
    <subcellularLocation>
        <location evidence="1">Mitochondrion</location>
    </subcellularLocation>
</comment>
<accession>A0A0B4H3K9</accession>
<keyword evidence="15" id="KW-0238">DNA-binding</keyword>
<dbReference type="HOGENOM" id="CLU_000384_38_1_1"/>
<dbReference type="PROSITE" id="PS50878">
    <property type="entry name" value="RT_POL"/>
    <property type="match status" value="1"/>
</dbReference>
<evidence type="ECO:0000256" key="11">
    <source>
        <dbReference type="ARBA" id="ARBA00022884"/>
    </source>
</evidence>
<dbReference type="CDD" id="cd09274">
    <property type="entry name" value="RNase_HI_RT_Ty3"/>
    <property type="match status" value="1"/>
</dbReference>
<sequence>MDGDPFIADVRVNGTDFVPSLVDYGCLCYGAVSMRTFHSLQLPHIRVQPRILENAAGDGKEVRIDKITYVSIDLDGHQQQRVFMYVIDDLNWDMILGKRWMEDQDVHIHAKEGYLEIGCNGVRIQDQRRYRAPPLDVSNVMAASFLAEARRDKREGGIGVHAVTMADIDKALRPKPKIDPMEKLPPQYHKWSQAFSQQLADQLPPHRPGVDLKIDVLQDEHGREKPLPWGPLYSMSREELLVLRKTLTELLDKGFIRVSSSPAAAPVLMVKKPGGGIRFCVDYRGLNNITKRDRYPLPLLSETLRTIAKARWFTKVDVIAAFHKIRVAPGDEEKTAFRTRYGSFEWLVVPFGLTGAPAAFQRYINSVLQDYLDDFVSAYIDDVLIFSSGSLQDHRDKVGKVLQRLMDAGLQLDISKSEFEVKTVKYLGFIIEAENGIRVDPEKVRAVKEWSTPANVKSVRSFIGFANFYRIFIPEFSEIAEPLTRLTKKDVPFYWDDLCEEAFEKLKDLLITAPTLAHFHPERETTVEADSSGFAAGGVLCQRDDKDGLIRPVAYFSKKHSPAEVNYAIHDKELLAIVKCLEQWEPELRAVEHFKVLTDHKNLKYFYSERRLTERQVRWSEFLSRFQFTLEWRPGRKGGLPDALSRRDQDMPADYSDERLKGRIMRLFQNDHLRRVPISTMSTNPQGNQEFNFGREIRLFEDKELQQLWHDARQEDRSYQELTKLVANGERNLPTKLQKEKVVSISECSLDNRGLLCFRERVWIPDSEPLRTKIIQETHDSHITGHPGRDLTYSILSRRFFWPGAASEVRRFVRNCEVCGRNTIWRDTKRGLLKPLPIPQRIWSEITIDFITDLPPSGRDGATNCMVVTDRLTKGVELEGLDDISSESVAKRLFERHYPIHGIPTAITSDRGPQFVSDMWKHFCRLLRIEQRLSTAYHPQTDGATERMNQEVEKILRIWTNYLQENWLDLLPIAMATINEREATSTGLSPFFFMHGYHNEPIQLVEDRSAEDAKEGESIAEDFIQRLQDAGEFAQAAMAMAQEMQQAQANKHRTAAPRYKPGDWVYLNLKNVKTSRPCKKLDWLHAKYQVLEEVNTHSYKLDVPGRIHPVFHVDLLRPVPDDPLPSQEIDHELAQPVLVDGEEMYLVECILDEKKEGTGLSQPLPTDEPLPAKDSLRIKLDRDLYEKGSLVFSSHLEFENPQTITDSQLKRIAVDAYDEMRTMAKKNDVKGRDIPRVMTTLLIGKELIFASSAKGPETPYGEDSQVQADLNACKEPGDKGYHKHNGRCGEVMALHEYYQSHGITERLGQDSGARIVAIAGVRNAKGQWVKIIYPPCGGKDDWGCNRLVQQLDVLDDVKVDKDKNTPAFRYKNMINNPKPELRPVDSTSLSKEKEKEKPKPGGSNDDEFEEPPKYDESTAKEGKMRRPQQPNRNKGKTGAQDNKPSQSGEQDNDDEFEEPPKNKGKTGAQDNKPSQPKEQDDGGDFEEPPKYEEPTSEDRKKGKNSQKDRNKSQTNAQRKKTGNRPRHFQG</sequence>